<reference evidence="2" key="1">
    <citation type="journal article" date="2010" name="Environ. Microbiol.">
        <title>Identification of enzymes involved in anaerobic benzene degradation by a strictly anaerobic iron-reducing enrichment culture.</title>
        <authorList>
            <person name="Abu Laban N."/>
            <person name="Selesi D."/>
            <person name="Rattei T."/>
            <person name="Tischler P."/>
            <person name="Meckenstock R.U."/>
        </authorList>
    </citation>
    <scope>NUCLEOTIDE SEQUENCE</scope>
</reference>
<accession>D8WWM3</accession>
<dbReference type="GO" id="GO:0016787">
    <property type="term" value="F:hydrolase activity"/>
    <property type="evidence" value="ECO:0007669"/>
    <property type="project" value="UniProtKB-KW"/>
</dbReference>
<keyword evidence="2" id="KW-0378">Hydrolase</keyword>
<name>D8WWM3_9FIRM</name>
<protein>
    <submittedName>
        <fullName evidence="2">Putative metal dependent phosphohydrolase</fullName>
    </submittedName>
</protein>
<evidence type="ECO:0000313" key="2">
    <source>
        <dbReference type="EMBL" id="ADJ93977.1"/>
    </source>
</evidence>
<feature type="non-terminal residue" evidence="2">
    <location>
        <position position="165"/>
    </location>
</feature>
<dbReference type="InterPro" id="IPR029016">
    <property type="entry name" value="GAF-like_dom_sf"/>
</dbReference>
<dbReference type="SUPFAM" id="SSF55781">
    <property type="entry name" value="GAF domain-like"/>
    <property type="match status" value="1"/>
</dbReference>
<evidence type="ECO:0000259" key="1">
    <source>
        <dbReference type="Pfam" id="PF13185"/>
    </source>
</evidence>
<organism evidence="2">
    <name type="scientific">Clostridia bacterium enrichment culture clone BF</name>
    <dbReference type="NCBI Taxonomy" id="857391"/>
    <lineage>
        <taxon>Bacteria</taxon>
        <taxon>Bacillati</taxon>
        <taxon>Bacillota</taxon>
        <taxon>Clostridia</taxon>
        <taxon>environmental samples</taxon>
    </lineage>
</organism>
<dbReference type="InterPro" id="IPR003018">
    <property type="entry name" value="GAF"/>
</dbReference>
<feature type="domain" description="GAF" evidence="1">
    <location>
        <begin position="37"/>
        <end position="157"/>
    </location>
</feature>
<dbReference type="Pfam" id="PF13185">
    <property type="entry name" value="GAF_2"/>
    <property type="match status" value="1"/>
</dbReference>
<dbReference type="AlphaFoldDB" id="D8WWM3"/>
<dbReference type="Gene3D" id="3.30.450.40">
    <property type="match status" value="1"/>
</dbReference>
<sequence length="165" mass="18463">MGNPKLVELRKTNISRTTQTAGMSALIEINRLLRNCTSLAEVYDKVIEIVTGLIDAEAAGIILYSEATNELVLQKTAFRVSGEDLIKYRFPISSGEGHTIDVFQTGESFITENPDRDSRWLRDYIKLFGVRNTAIVPLAVEGRSIGVLHVYNKKAGFFLRKIKKS</sequence>
<proteinExistence type="predicted"/>
<dbReference type="EMBL" id="GU357967">
    <property type="protein sequence ID" value="ADJ93977.1"/>
    <property type="molecule type" value="Genomic_DNA"/>
</dbReference>